<accession>A0AA39ZWU1</accession>
<evidence type="ECO:0000256" key="2">
    <source>
        <dbReference type="ARBA" id="ARBA00010050"/>
    </source>
</evidence>
<evidence type="ECO:0000313" key="8">
    <source>
        <dbReference type="EMBL" id="KAK0705025.1"/>
    </source>
</evidence>
<evidence type="ECO:0000256" key="5">
    <source>
        <dbReference type="ARBA" id="ARBA00022927"/>
    </source>
</evidence>
<comment type="subcellular location">
    <subcellularLocation>
        <location evidence="1 7">Membrane</location>
        <topology evidence="1 7">Peripheral membrane protein</topology>
    </subcellularLocation>
</comment>
<dbReference type="Proteomes" id="UP001172102">
    <property type="component" value="Unassembled WGS sequence"/>
</dbReference>
<evidence type="ECO:0000256" key="4">
    <source>
        <dbReference type="ARBA" id="ARBA00022892"/>
    </source>
</evidence>
<reference evidence="8" key="1">
    <citation type="submission" date="2023-06" db="EMBL/GenBank/DDBJ databases">
        <title>Genome-scale phylogeny and comparative genomics of the fungal order Sordariales.</title>
        <authorList>
            <consortium name="Lawrence Berkeley National Laboratory"/>
            <person name="Hensen N."/>
            <person name="Bonometti L."/>
            <person name="Westerberg I."/>
            <person name="Brannstrom I.O."/>
            <person name="Guillou S."/>
            <person name="Cros-Aarteil S."/>
            <person name="Calhoun S."/>
            <person name="Haridas S."/>
            <person name="Kuo A."/>
            <person name="Mondo S."/>
            <person name="Pangilinan J."/>
            <person name="Riley R."/>
            <person name="Labutti K."/>
            <person name="Andreopoulos B."/>
            <person name="Lipzen A."/>
            <person name="Chen C."/>
            <person name="Yanf M."/>
            <person name="Daum C."/>
            <person name="Ng V."/>
            <person name="Clum A."/>
            <person name="Steindorff A."/>
            <person name="Ohm R."/>
            <person name="Martin F."/>
            <person name="Silar P."/>
            <person name="Natvig D."/>
            <person name="Lalanne C."/>
            <person name="Gautier V."/>
            <person name="Ament-Velasquez S.L."/>
            <person name="Kruys A."/>
            <person name="Hutchinson M.I."/>
            <person name="Powell A.J."/>
            <person name="Barry K."/>
            <person name="Miller A.N."/>
            <person name="Grigoriev I.V."/>
            <person name="Debuchy R."/>
            <person name="Gladieux P."/>
            <person name="Thoren M.H."/>
            <person name="Johannesson H."/>
        </authorList>
    </citation>
    <scope>NUCLEOTIDE SEQUENCE</scope>
    <source>
        <strain evidence="8">SMH4607-1</strain>
    </source>
</reference>
<dbReference type="FunFam" id="1.25.40.10:FF:000049">
    <property type="entry name" value="Alpha-soluble NSF attachment protein-like"/>
    <property type="match status" value="1"/>
</dbReference>
<keyword evidence="5 7" id="KW-0653">Protein transport</keyword>
<dbReference type="EMBL" id="JAUKUA010000007">
    <property type="protein sequence ID" value="KAK0705025.1"/>
    <property type="molecule type" value="Genomic_DNA"/>
</dbReference>
<comment type="caution">
    <text evidence="8">The sequence shown here is derived from an EMBL/GenBank/DDBJ whole genome shotgun (WGS) entry which is preliminary data.</text>
</comment>
<evidence type="ECO:0000256" key="7">
    <source>
        <dbReference type="RuleBase" id="RU367013"/>
    </source>
</evidence>
<dbReference type="InterPro" id="IPR000744">
    <property type="entry name" value="NSF_attach"/>
</dbReference>
<dbReference type="GO" id="GO:0005774">
    <property type="term" value="C:vacuolar membrane"/>
    <property type="evidence" value="ECO:0007669"/>
    <property type="project" value="TreeGrafter"/>
</dbReference>
<dbReference type="GO" id="GO:0005483">
    <property type="term" value="F:soluble NSF attachment protein activity"/>
    <property type="evidence" value="ECO:0007669"/>
    <property type="project" value="TreeGrafter"/>
</dbReference>
<evidence type="ECO:0000256" key="3">
    <source>
        <dbReference type="ARBA" id="ARBA00022448"/>
    </source>
</evidence>
<dbReference type="InterPro" id="IPR011990">
    <property type="entry name" value="TPR-like_helical_dom_sf"/>
</dbReference>
<dbReference type="SUPFAM" id="SSF48452">
    <property type="entry name" value="TPR-like"/>
    <property type="match status" value="1"/>
</dbReference>
<dbReference type="GO" id="GO:0031201">
    <property type="term" value="C:SNARE complex"/>
    <property type="evidence" value="ECO:0007669"/>
    <property type="project" value="TreeGrafter"/>
</dbReference>
<evidence type="ECO:0000313" key="9">
    <source>
        <dbReference type="Proteomes" id="UP001172102"/>
    </source>
</evidence>
<gene>
    <name evidence="8" type="ORF">B0H67DRAFT_592978</name>
</gene>
<dbReference type="Pfam" id="PF14938">
    <property type="entry name" value="SNAP"/>
    <property type="match status" value="1"/>
</dbReference>
<dbReference type="Gene3D" id="1.25.40.10">
    <property type="entry name" value="Tetratricopeptide repeat domain"/>
    <property type="match status" value="1"/>
</dbReference>
<dbReference type="PANTHER" id="PTHR13768">
    <property type="entry name" value="SOLUBLE NSF ATTACHMENT PROTEIN SNAP"/>
    <property type="match status" value="1"/>
</dbReference>
<organism evidence="8 9">
    <name type="scientific">Lasiosphaeris hirsuta</name>
    <dbReference type="NCBI Taxonomy" id="260670"/>
    <lineage>
        <taxon>Eukaryota</taxon>
        <taxon>Fungi</taxon>
        <taxon>Dikarya</taxon>
        <taxon>Ascomycota</taxon>
        <taxon>Pezizomycotina</taxon>
        <taxon>Sordariomycetes</taxon>
        <taxon>Sordariomycetidae</taxon>
        <taxon>Sordariales</taxon>
        <taxon>Lasiosphaeriaceae</taxon>
        <taxon>Lasiosphaeris</taxon>
    </lineage>
</organism>
<dbReference type="GO" id="GO:0035494">
    <property type="term" value="P:SNARE complex disassembly"/>
    <property type="evidence" value="ECO:0007669"/>
    <property type="project" value="TreeGrafter"/>
</dbReference>
<proteinExistence type="inferred from homology"/>
<dbReference type="CDD" id="cd15832">
    <property type="entry name" value="SNAP"/>
    <property type="match status" value="1"/>
</dbReference>
<keyword evidence="6 7" id="KW-0472">Membrane</keyword>
<sequence>MALDPRSLVQKAEKTLQSAGGGFSFFGGGKEDKYQSAGDLYQQAANAFKLERLFKEAGSAFEKAAAIHRDRLNEPDDAANLMIDAFKVYRKDFPLDAVRCIESAIKQYTSKGNFRRAASHKESQGEVYENEIGDRKHALECYDTAAQWYEGDNASALANKLWLKVADIAALEGDYYRAIDNYDRIAESSLGNNLMRYSVKEYFFKSGICALATKDIISTRRNLERYREKDPSFAGTRECQLLVDLVDAVEAGNQEAFTDKLYAFDQMSRLDKWKTELLVRIKNHIEEADNEFS</sequence>
<name>A0AA39ZWU1_9PEZI</name>
<dbReference type="PRINTS" id="PR00448">
    <property type="entry name" value="NSFATTACHMNT"/>
</dbReference>
<comment type="similarity">
    <text evidence="2 7">Belongs to the SNAP family.</text>
</comment>
<dbReference type="AlphaFoldDB" id="A0AA39ZWU1"/>
<dbReference type="PANTHER" id="PTHR13768:SF8">
    <property type="entry name" value="ALPHA-SOLUBLE NSF ATTACHMENT PROTEIN"/>
    <property type="match status" value="1"/>
</dbReference>
<dbReference type="GO" id="GO:0006886">
    <property type="term" value="P:intracellular protein transport"/>
    <property type="evidence" value="ECO:0007669"/>
    <property type="project" value="UniProtKB-UniRule"/>
</dbReference>
<keyword evidence="4 7" id="KW-0931">ER-Golgi transport</keyword>
<keyword evidence="9" id="KW-1185">Reference proteome</keyword>
<comment type="function">
    <text evidence="7">Required for vesicular transport between the endoplasmic reticulum and the Golgi apparatus.</text>
</comment>
<evidence type="ECO:0000256" key="1">
    <source>
        <dbReference type="ARBA" id="ARBA00004170"/>
    </source>
</evidence>
<dbReference type="GO" id="GO:0019905">
    <property type="term" value="F:syntaxin binding"/>
    <property type="evidence" value="ECO:0007669"/>
    <property type="project" value="TreeGrafter"/>
</dbReference>
<evidence type="ECO:0000256" key="6">
    <source>
        <dbReference type="ARBA" id="ARBA00023136"/>
    </source>
</evidence>
<keyword evidence="3 7" id="KW-0813">Transport</keyword>
<protein>
    <submittedName>
        <fullName evidence="8">Soluble NSF attachment protein</fullName>
    </submittedName>
</protein>